<dbReference type="Gene3D" id="3.90.470.20">
    <property type="entry name" value="4'-phosphopantetheinyl transferase domain"/>
    <property type="match status" value="1"/>
</dbReference>
<keyword evidence="1" id="KW-0808">Transferase</keyword>
<evidence type="ECO:0000259" key="2">
    <source>
        <dbReference type="Pfam" id="PF01648"/>
    </source>
</evidence>
<dbReference type="Pfam" id="PF01648">
    <property type="entry name" value="ACPS"/>
    <property type="match status" value="1"/>
</dbReference>
<organism evidence="3 4">
    <name type="scientific">Nocardioides dubius</name>
    <dbReference type="NCBI Taxonomy" id="317019"/>
    <lineage>
        <taxon>Bacteria</taxon>
        <taxon>Bacillati</taxon>
        <taxon>Actinomycetota</taxon>
        <taxon>Actinomycetes</taxon>
        <taxon>Propionibacteriales</taxon>
        <taxon>Nocardioidaceae</taxon>
        <taxon>Nocardioides</taxon>
    </lineage>
</organism>
<proteinExistence type="predicted"/>
<name>A0ABN1TML5_9ACTN</name>
<gene>
    <name evidence="3" type="ORF">GCM10009668_02440</name>
</gene>
<reference evidence="3 4" key="1">
    <citation type="journal article" date="2019" name="Int. J. Syst. Evol. Microbiol.">
        <title>The Global Catalogue of Microorganisms (GCM) 10K type strain sequencing project: providing services to taxonomists for standard genome sequencing and annotation.</title>
        <authorList>
            <consortium name="The Broad Institute Genomics Platform"/>
            <consortium name="The Broad Institute Genome Sequencing Center for Infectious Disease"/>
            <person name="Wu L."/>
            <person name="Ma J."/>
        </authorList>
    </citation>
    <scope>NUCLEOTIDE SEQUENCE [LARGE SCALE GENOMIC DNA]</scope>
    <source>
        <strain evidence="3 4">JCM 13008</strain>
    </source>
</reference>
<dbReference type="SUPFAM" id="SSF56214">
    <property type="entry name" value="4'-phosphopantetheinyl transferase"/>
    <property type="match status" value="2"/>
</dbReference>
<evidence type="ECO:0000313" key="3">
    <source>
        <dbReference type="EMBL" id="GAA1091225.1"/>
    </source>
</evidence>
<evidence type="ECO:0000256" key="1">
    <source>
        <dbReference type="ARBA" id="ARBA00022679"/>
    </source>
</evidence>
<accession>A0ABN1TML5</accession>
<sequence length="217" mass="23162">MRVLGEWSQPGWLLRLAIAEPSDAGTRVRLSAGEQQRAARFVRAEDRAAYVAAHLVARDCAASVAGCEAAELGEWRQECATCAGARGRLHGRPGFAGRSELGISLAHSGSWVAALAGPPGVGVDLEVFGRGAGAPRRLLPADEVRWLERHDGERDLLRLWCRKEALFKAGVGTEPAGIAVLDEQEPATRLAGHRLLEPDWRDGVLVAALPVGSPEAE</sequence>
<evidence type="ECO:0000313" key="4">
    <source>
        <dbReference type="Proteomes" id="UP001501581"/>
    </source>
</evidence>
<dbReference type="InterPro" id="IPR037143">
    <property type="entry name" value="4-PPantetheinyl_Trfase_dom_sf"/>
</dbReference>
<protein>
    <recommendedName>
        <fullName evidence="2">4'-phosphopantetheinyl transferase domain-containing protein</fullName>
    </recommendedName>
</protein>
<feature type="domain" description="4'-phosphopantetheinyl transferase" evidence="2">
    <location>
        <begin position="120"/>
        <end position="169"/>
    </location>
</feature>
<dbReference type="RefSeq" id="WP_343990507.1">
    <property type="nucleotide sequence ID" value="NZ_BAAALG010000001.1"/>
</dbReference>
<dbReference type="Proteomes" id="UP001501581">
    <property type="component" value="Unassembled WGS sequence"/>
</dbReference>
<comment type="caution">
    <text evidence="3">The sequence shown here is derived from an EMBL/GenBank/DDBJ whole genome shotgun (WGS) entry which is preliminary data.</text>
</comment>
<dbReference type="InterPro" id="IPR008278">
    <property type="entry name" value="4-PPantetheinyl_Trfase_dom"/>
</dbReference>
<keyword evidence="4" id="KW-1185">Reference proteome</keyword>
<dbReference type="EMBL" id="BAAALG010000001">
    <property type="protein sequence ID" value="GAA1091225.1"/>
    <property type="molecule type" value="Genomic_DNA"/>
</dbReference>